<feature type="region of interest" description="Disordered" evidence="1">
    <location>
        <begin position="711"/>
        <end position="781"/>
    </location>
</feature>
<gene>
    <name evidence="3" type="ORF">K2173_018272</name>
</gene>
<feature type="compositionally biased region" description="Basic and acidic residues" evidence="1">
    <location>
        <begin position="67"/>
        <end position="81"/>
    </location>
</feature>
<dbReference type="SUPFAM" id="SSF46934">
    <property type="entry name" value="UBA-like"/>
    <property type="match status" value="1"/>
</dbReference>
<protein>
    <recommendedName>
        <fullName evidence="2">GBF-interacting protein 1 N-terminal domain-containing protein</fullName>
    </recommendedName>
</protein>
<name>A0AAV8UA48_9ROSI</name>
<keyword evidence="4" id="KW-1185">Reference proteome</keyword>
<dbReference type="AlphaFoldDB" id="A0AAV8UA48"/>
<dbReference type="EMBL" id="JAIWQS010000008">
    <property type="protein sequence ID" value="KAJ8899298.1"/>
    <property type="molecule type" value="Genomic_DNA"/>
</dbReference>
<comment type="caution">
    <text evidence="3">The sequence shown here is derived from an EMBL/GenBank/DDBJ whole genome shotgun (WGS) entry which is preliminary data.</text>
</comment>
<feature type="region of interest" description="Disordered" evidence="1">
    <location>
        <begin position="60"/>
        <end position="120"/>
    </location>
</feature>
<organism evidence="3 4">
    <name type="scientific">Erythroxylum novogranatense</name>
    <dbReference type="NCBI Taxonomy" id="1862640"/>
    <lineage>
        <taxon>Eukaryota</taxon>
        <taxon>Viridiplantae</taxon>
        <taxon>Streptophyta</taxon>
        <taxon>Embryophyta</taxon>
        <taxon>Tracheophyta</taxon>
        <taxon>Spermatophyta</taxon>
        <taxon>Magnoliopsida</taxon>
        <taxon>eudicotyledons</taxon>
        <taxon>Gunneridae</taxon>
        <taxon>Pentapetalae</taxon>
        <taxon>rosids</taxon>
        <taxon>fabids</taxon>
        <taxon>Malpighiales</taxon>
        <taxon>Erythroxylaceae</taxon>
        <taxon>Erythroxylum</taxon>
    </lineage>
</organism>
<feature type="compositionally biased region" description="Polar residues" evidence="1">
    <location>
        <begin position="447"/>
        <end position="480"/>
    </location>
</feature>
<feature type="region of interest" description="Disordered" evidence="1">
    <location>
        <begin position="446"/>
        <end position="509"/>
    </location>
</feature>
<evidence type="ECO:0000256" key="1">
    <source>
        <dbReference type="SAM" id="MobiDB-lite"/>
    </source>
</evidence>
<dbReference type="Pfam" id="PF06972">
    <property type="entry name" value="GIP1_N"/>
    <property type="match status" value="1"/>
</dbReference>
<feature type="compositionally biased region" description="Low complexity" evidence="1">
    <location>
        <begin position="753"/>
        <end position="778"/>
    </location>
</feature>
<reference evidence="3 4" key="1">
    <citation type="submission" date="2021-09" db="EMBL/GenBank/DDBJ databases">
        <title>Genomic insights and catalytic innovation underlie evolution of tropane alkaloids biosynthesis.</title>
        <authorList>
            <person name="Wang Y.-J."/>
            <person name="Tian T."/>
            <person name="Huang J.-P."/>
            <person name="Huang S.-X."/>
        </authorList>
    </citation>
    <scope>NUCLEOTIDE SEQUENCE [LARGE SCALE GENOMIC DNA]</scope>
    <source>
        <strain evidence="3">KIB-2018</strain>
        <tissue evidence="3">Leaf</tissue>
    </source>
</reference>
<feature type="domain" description="GBF-interacting protein 1 N-terminal" evidence="2">
    <location>
        <begin position="10"/>
        <end position="69"/>
    </location>
</feature>
<dbReference type="Proteomes" id="UP001159364">
    <property type="component" value="Linkage Group LG08"/>
</dbReference>
<evidence type="ECO:0000259" key="2">
    <source>
        <dbReference type="Pfam" id="PF06972"/>
    </source>
</evidence>
<sequence length="890" mass="94791">MRSTGAKLSIPSTTRKMIQNIKEITGNHSEEEIYAMLKECSMDPNETTQKLLLQDTFHEVKRKRDKRKENMGNRESVDSRGRTVAQGHGSKNLLVNFTPRSSMHDANGGKSCANGRDSGNNQDAVKGAVILLTASEEKNKETTLPASCTYIVANGSSTVISESLHAISATSLLSASGVTQQEVISSIIGVDKLGNTSSPLETDKTSSLGLGAAETCVESMTCSSNSLMFVIPASSSTVCFSPSDPVIVPTNDLRLPAAVGAIKCDVRSHLTIGESNTEISTEKSAPEIVTSSQGKIPSEPQGTGKSQLIDTSQPSVTSGHSGSFSGRPSSNYITRSQQIVGPQKAGPDKEWKPKPTSSNLPQGSGTVGSSDFHNNPVEEKGLSQILSSVLDSEESISKLQKKLEELPLPPRQHVIIPNHIHVPESERTKLSFGSFDATFTVIRSDMSAPQNEKSSTPISETSQVTEKNSEEQPTSSQGALVTTEDGAYPDNSRSPSQEPGNLCAEGDLSSNRVPGYNEFKLETAFISGGHQYSMVHTSPGYNFGFIPPMIGSQVAPFENLESQARDVSCLPSFVVQQPCDPVSYYAQFYRSGADNDGRVSPLPSTGIASKYNDNVTVLPPHTTQSPQEAGNSLVLSTAGPTPTLSTTQTAGLMQSSVTVTQQPVPVFRPPTGLQISHYPPSYISYGHFFSPYYVPPPSIHQFLSNGAFPQQPQTGGVHPAPPTASASRVKYSHPQYKSGTSTGNSNHIGVPTGYGPYGSSPAGYNPSSASTGGNSTNNEDLSASQFKESNLYMTGQQSEGSAVWIAAPGRDMSNLTASSFYSLPPQSQHLTFTPTQTGHGTFASMYHPAAAVHPLLQQTQAMAGAIDMVGPASSVYQQPQHQQINWPSNY</sequence>
<proteinExistence type="predicted"/>
<dbReference type="PANTHER" id="PTHR46775:SF1">
    <property type="entry name" value="FLOCCULATION PROTEIN (DUF1296)"/>
    <property type="match status" value="1"/>
</dbReference>
<dbReference type="InterPro" id="IPR044277">
    <property type="entry name" value="GIP1"/>
</dbReference>
<dbReference type="GO" id="GO:0051082">
    <property type="term" value="F:unfolded protein binding"/>
    <property type="evidence" value="ECO:0007669"/>
    <property type="project" value="TreeGrafter"/>
</dbReference>
<feature type="region of interest" description="Disordered" evidence="1">
    <location>
        <begin position="275"/>
        <end position="377"/>
    </location>
</feature>
<feature type="compositionally biased region" description="Polar residues" evidence="1">
    <location>
        <begin position="286"/>
        <end position="340"/>
    </location>
</feature>
<feature type="compositionally biased region" description="Polar residues" evidence="1">
    <location>
        <begin position="735"/>
        <end position="747"/>
    </location>
</feature>
<dbReference type="InterPro" id="IPR009060">
    <property type="entry name" value="UBA-like_sf"/>
</dbReference>
<feature type="compositionally biased region" description="Polar residues" evidence="1">
    <location>
        <begin position="355"/>
        <end position="373"/>
    </location>
</feature>
<dbReference type="PANTHER" id="PTHR46775">
    <property type="entry name" value="FLOCCULATION PROTEIN (DUF1296)"/>
    <property type="match status" value="1"/>
</dbReference>
<dbReference type="InterPro" id="IPR009719">
    <property type="entry name" value="GIP1_N"/>
</dbReference>
<evidence type="ECO:0000313" key="4">
    <source>
        <dbReference type="Proteomes" id="UP001159364"/>
    </source>
</evidence>
<accession>A0AAV8UA48</accession>
<evidence type="ECO:0000313" key="3">
    <source>
        <dbReference type="EMBL" id="KAJ8899298.1"/>
    </source>
</evidence>